<keyword evidence="2 13" id="KW-0813">Transport</keyword>
<comment type="subcellular location">
    <subcellularLocation>
        <location evidence="13">Cell membrane</location>
        <topology evidence="13">Single-pass membrane protein</topology>
    </subcellularLocation>
    <subcellularLocation>
        <location evidence="12">Endomembrane system</location>
        <topology evidence="12">Single-pass membrane protein</topology>
    </subcellularLocation>
</comment>
<dbReference type="GO" id="GO:0012505">
    <property type="term" value="C:endomembrane system"/>
    <property type="evidence" value="ECO:0007669"/>
    <property type="project" value="UniProtKB-SubCell"/>
</dbReference>
<gene>
    <name evidence="13" type="primary">atpF</name>
    <name evidence="15" type="ORF">D1610_05510</name>
</gene>
<evidence type="ECO:0000256" key="11">
    <source>
        <dbReference type="ARBA" id="ARBA00025614"/>
    </source>
</evidence>
<evidence type="ECO:0000256" key="12">
    <source>
        <dbReference type="ARBA" id="ARBA00037847"/>
    </source>
</evidence>
<dbReference type="GO" id="GO:0046961">
    <property type="term" value="F:proton-transporting ATPase activity, rotational mechanism"/>
    <property type="evidence" value="ECO:0007669"/>
    <property type="project" value="TreeGrafter"/>
</dbReference>
<name>A0A396RU95_9SPHN</name>
<dbReference type="GO" id="GO:0005886">
    <property type="term" value="C:plasma membrane"/>
    <property type="evidence" value="ECO:0007669"/>
    <property type="project" value="UniProtKB-SubCell"/>
</dbReference>
<feature type="transmembrane region" description="Helical" evidence="13">
    <location>
        <begin position="12"/>
        <end position="32"/>
    </location>
</feature>
<keyword evidence="4 13" id="KW-0812">Transmembrane</keyword>
<evidence type="ECO:0000256" key="8">
    <source>
        <dbReference type="ARBA" id="ARBA00023136"/>
    </source>
</evidence>
<keyword evidence="5 13" id="KW-0375">Hydrogen ion transport</keyword>
<evidence type="ECO:0000256" key="13">
    <source>
        <dbReference type="HAMAP-Rule" id="MF_01398"/>
    </source>
</evidence>
<evidence type="ECO:0000256" key="7">
    <source>
        <dbReference type="ARBA" id="ARBA00023065"/>
    </source>
</evidence>
<dbReference type="Proteomes" id="UP000266693">
    <property type="component" value="Unassembled WGS sequence"/>
</dbReference>
<evidence type="ECO:0000256" key="4">
    <source>
        <dbReference type="ARBA" id="ARBA00022692"/>
    </source>
</evidence>
<dbReference type="AlphaFoldDB" id="A0A396RU95"/>
<dbReference type="OrthoDB" id="9805716at2"/>
<evidence type="ECO:0000256" key="14">
    <source>
        <dbReference type="RuleBase" id="RU003848"/>
    </source>
</evidence>
<dbReference type="PANTHER" id="PTHR33445:SF1">
    <property type="entry name" value="ATP SYNTHASE SUBUNIT B"/>
    <property type="match status" value="1"/>
</dbReference>
<comment type="function">
    <text evidence="11">Component of the F(0) channel, it forms part of the peripheral stalk, linking F(1) to F(0). The b'-subunit is a diverged and duplicated form of b found in plants and photosynthetic bacteria.</text>
</comment>
<dbReference type="EMBL" id="QWLV01000002">
    <property type="protein sequence ID" value="RHW17963.1"/>
    <property type="molecule type" value="Genomic_DNA"/>
</dbReference>
<dbReference type="GO" id="GO:0046933">
    <property type="term" value="F:proton-transporting ATP synthase activity, rotational mechanism"/>
    <property type="evidence" value="ECO:0007669"/>
    <property type="project" value="UniProtKB-UniRule"/>
</dbReference>
<evidence type="ECO:0000256" key="3">
    <source>
        <dbReference type="ARBA" id="ARBA00022547"/>
    </source>
</evidence>
<evidence type="ECO:0000256" key="1">
    <source>
        <dbReference type="ARBA" id="ARBA00005513"/>
    </source>
</evidence>
<evidence type="ECO:0000313" key="16">
    <source>
        <dbReference type="Proteomes" id="UP000266693"/>
    </source>
</evidence>
<dbReference type="Pfam" id="PF00430">
    <property type="entry name" value="ATP-synt_B"/>
    <property type="match status" value="1"/>
</dbReference>
<comment type="function">
    <text evidence="10 13">F(1)F(0) ATP synthase produces ATP from ADP in the presence of a proton or sodium gradient. F-type ATPases consist of two structural domains, F(1) containing the extramembraneous catalytic core and F(0) containing the membrane proton channel, linked together by a central stalk and a peripheral stalk. During catalysis, ATP synthesis in the catalytic domain of F(1) is coupled via a rotary mechanism of the central stalk subunits to proton translocation.</text>
</comment>
<keyword evidence="7 13" id="KW-0406">Ion transport</keyword>
<dbReference type="PANTHER" id="PTHR33445">
    <property type="entry name" value="ATP SYNTHASE SUBUNIT B', CHLOROPLASTIC"/>
    <property type="match status" value="1"/>
</dbReference>
<proteinExistence type="inferred from homology"/>
<dbReference type="InterPro" id="IPR050059">
    <property type="entry name" value="ATP_synthase_B_chain"/>
</dbReference>
<keyword evidence="13" id="KW-1003">Cell membrane</keyword>
<accession>A0A396RU95</accession>
<keyword evidence="3 13" id="KW-0138">CF(0)</keyword>
<evidence type="ECO:0000256" key="9">
    <source>
        <dbReference type="ARBA" id="ARBA00023310"/>
    </source>
</evidence>
<evidence type="ECO:0000256" key="5">
    <source>
        <dbReference type="ARBA" id="ARBA00022781"/>
    </source>
</evidence>
<keyword evidence="9 13" id="KW-0066">ATP synthesis</keyword>
<organism evidence="15 16">
    <name type="scientific">Sphingomonas gilva</name>
    <dbReference type="NCBI Taxonomy" id="2305907"/>
    <lineage>
        <taxon>Bacteria</taxon>
        <taxon>Pseudomonadati</taxon>
        <taxon>Pseudomonadota</taxon>
        <taxon>Alphaproteobacteria</taxon>
        <taxon>Sphingomonadales</taxon>
        <taxon>Sphingomonadaceae</taxon>
        <taxon>Sphingomonas</taxon>
    </lineage>
</organism>
<comment type="subunit">
    <text evidence="13">F-type ATPases have 2 components, F(1) - the catalytic core - and F(0) - the membrane proton channel. F(1) has five subunits: alpha(3), beta(3), gamma(1), delta(1), epsilon(1). F(0) has three main subunits: a(1), b(2) and c(10-14). The alpha and beta chains form an alternating ring which encloses part of the gamma chain. F(1) is attached to F(0) by a central stalk formed by the gamma and epsilon chains, while a peripheral stalk is formed by the delta and b chains.</text>
</comment>
<comment type="caution">
    <text evidence="15">The sequence shown here is derived from an EMBL/GenBank/DDBJ whole genome shotgun (WGS) entry which is preliminary data.</text>
</comment>
<comment type="similarity">
    <text evidence="1 13 14">Belongs to the ATPase B chain family.</text>
</comment>
<dbReference type="InterPro" id="IPR002146">
    <property type="entry name" value="ATP_synth_b/b'su_bac/chlpt"/>
</dbReference>
<evidence type="ECO:0000256" key="2">
    <source>
        <dbReference type="ARBA" id="ARBA00022448"/>
    </source>
</evidence>
<dbReference type="RefSeq" id="WP_118863154.1">
    <property type="nucleotide sequence ID" value="NZ_QWLV01000002.1"/>
</dbReference>
<dbReference type="HAMAP" id="MF_01398">
    <property type="entry name" value="ATP_synth_b_bprime"/>
    <property type="match status" value="1"/>
</dbReference>
<dbReference type="GO" id="GO:0045259">
    <property type="term" value="C:proton-transporting ATP synthase complex"/>
    <property type="evidence" value="ECO:0007669"/>
    <property type="project" value="UniProtKB-KW"/>
</dbReference>
<sequence>MPQFDLAVFVPQLVWLTVFFAILYFGVVALTLPKLGRVMETREATVTGDIAAAETAKADADRMAEEYDAGIEAARHSARDTVGAAKGKATAALEAKLAQGNSANDARLAAAEADLAGARSRALSEIEGVAADVAADIVERLTGARPDATAATAAARGALAA</sequence>
<evidence type="ECO:0000256" key="6">
    <source>
        <dbReference type="ARBA" id="ARBA00022989"/>
    </source>
</evidence>
<protein>
    <recommendedName>
        <fullName evidence="13">ATP synthase subunit b</fullName>
    </recommendedName>
    <alternativeName>
        <fullName evidence="13">ATP synthase F(0) sector subunit b</fullName>
    </alternativeName>
    <alternativeName>
        <fullName evidence="13">ATPase subunit I</fullName>
    </alternativeName>
    <alternativeName>
        <fullName evidence="13">F-type ATPase subunit b</fullName>
        <shortName evidence="13">F-ATPase subunit b</shortName>
    </alternativeName>
</protein>
<keyword evidence="6 13" id="KW-1133">Transmembrane helix</keyword>
<reference evidence="15 16" key="1">
    <citation type="submission" date="2018-08" db="EMBL/GenBank/DDBJ databases">
        <title>The multiple taxonomic identification of Sphingomonas gilva.</title>
        <authorList>
            <person name="Zhu D."/>
            <person name="Zheng S."/>
        </authorList>
    </citation>
    <scope>NUCLEOTIDE SEQUENCE [LARGE SCALE GENOMIC DNA]</scope>
    <source>
        <strain evidence="15 16">ZDH117</strain>
    </source>
</reference>
<evidence type="ECO:0000313" key="15">
    <source>
        <dbReference type="EMBL" id="RHW17963.1"/>
    </source>
</evidence>
<evidence type="ECO:0000256" key="10">
    <source>
        <dbReference type="ARBA" id="ARBA00025198"/>
    </source>
</evidence>
<keyword evidence="16" id="KW-1185">Reference proteome</keyword>
<keyword evidence="8 13" id="KW-0472">Membrane</keyword>